<accession>A0ACC3ALG0</accession>
<name>A0ACC3ALG0_9EURO</name>
<protein>
    <submittedName>
        <fullName evidence="1">Uncharacterized protein</fullName>
    </submittedName>
</protein>
<organism evidence="1 2">
    <name type="scientific">Neophaeococcomyces mojaviensis</name>
    <dbReference type="NCBI Taxonomy" id="3383035"/>
    <lineage>
        <taxon>Eukaryota</taxon>
        <taxon>Fungi</taxon>
        <taxon>Dikarya</taxon>
        <taxon>Ascomycota</taxon>
        <taxon>Pezizomycotina</taxon>
        <taxon>Eurotiomycetes</taxon>
        <taxon>Chaetothyriomycetidae</taxon>
        <taxon>Chaetothyriales</taxon>
        <taxon>Chaetothyriales incertae sedis</taxon>
        <taxon>Neophaeococcomyces</taxon>
    </lineage>
</organism>
<comment type="caution">
    <text evidence="1">The sequence shown here is derived from an EMBL/GenBank/DDBJ whole genome shotgun (WGS) entry which is preliminary data.</text>
</comment>
<sequence>MAVQLVRSVTSILSETPNRRHEFQIINPPNDFTPPRDPELFFTLNAQPSTNLGSTENVWTGNTDFTAPMLCKRMRHPFVLAEVTIRARFEFPHDQAGIVVFMQPLPRQDRSNHTSRRRSFYLSSGMKRARVALELLHDNLAITTFIGKPRHPLEKRSSAPFLPDNDLTDDGDRNDAQIRLKLERVGSSLWVWYRASSEDDAEENKYAPSPAEVSRQWKKCDEIAGFFSSSLRKTAVFVGCYASRPSNLDIAGTNSRLMTEFYDLDIL</sequence>
<gene>
    <name evidence="1" type="ORF">H2198_000014</name>
</gene>
<evidence type="ECO:0000313" key="2">
    <source>
        <dbReference type="Proteomes" id="UP001172386"/>
    </source>
</evidence>
<reference evidence="1" key="1">
    <citation type="submission" date="2022-10" db="EMBL/GenBank/DDBJ databases">
        <title>Culturing micro-colonial fungi from biological soil crusts in the Mojave desert and describing Neophaeococcomyces mojavensis, and introducing the new genera and species Taxawa tesnikishii.</title>
        <authorList>
            <person name="Kurbessoian T."/>
            <person name="Stajich J.E."/>
        </authorList>
    </citation>
    <scope>NUCLEOTIDE SEQUENCE</scope>
    <source>
        <strain evidence="1">JES_112</strain>
    </source>
</reference>
<dbReference type="Proteomes" id="UP001172386">
    <property type="component" value="Unassembled WGS sequence"/>
</dbReference>
<keyword evidence="2" id="KW-1185">Reference proteome</keyword>
<evidence type="ECO:0000313" key="1">
    <source>
        <dbReference type="EMBL" id="KAJ9664668.1"/>
    </source>
</evidence>
<dbReference type="EMBL" id="JAPDRQ010000001">
    <property type="protein sequence ID" value="KAJ9664668.1"/>
    <property type="molecule type" value="Genomic_DNA"/>
</dbReference>
<proteinExistence type="predicted"/>